<dbReference type="EMBL" id="JACCJC010000016">
    <property type="protein sequence ID" value="KAF6236932.1"/>
    <property type="molecule type" value="Genomic_DNA"/>
</dbReference>
<keyword evidence="3" id="KW-1185">Reference proteome</keyword>
<name>A0A8H6FY96_9LECA</name>
<feature type="compositionally biased region" description="Polar residues" evidence="1">
    <location>
        <begin position="55"/>
        <end position="65"/>
    </location>
</feature>
<feature type="compositionally biased region" description="Polar residues" evidence="1">
    <location>
        <begin position="138"/>
        <end position="184"/>
    </location>
</feature>
<feature type="compositionally biased region" description="Polar residues" evidence="1">
    <location>
        <begin position="1"/>
        <end position="19"/>
    </location>
</feature>
<dbReference type="GeneID" id="59286473"/>
<evidence type="ECO:0000313" key="3">
    <source>
        <dbReference type="Proteomes" id="UP000578531"/>
    </source>
</evidence>
<evidence type="ECO:0000313" key="2">
    <source>
        <dbReference type="EMBL" id="KAF6236932.1"/>
    </source>
</evidence>
<accession>A0A8H6FY96</accession>
<comment type="caution">
    <text evidence="2">The sequence shown here is derived from an EMBL/GenBank/DDBJ whole genome shotgun (WGS) entry which is preliminary data.</text>
</comment>
<feature type="region of interest" description="Disordered" evidence="1">
    <location>
        <begin position="1"/>
        <end position="252"/>
    </location>
</feature>
<protein>
    <submittedName>
        <fullName evidence="2">Uncharacterized protein</fullName>
    </submittedName>
</protein>
<reference evidence="2 3" key="1">
    <citation type="journal article" date="2020" name="Genomics">
        <title>Complete, high-quality genomes from long-read metagenomic sequencing of two wolf lichen thalli reveals enigmatic genome architecture.</title>
        <authorList>
            <person name="McKenzie S.K."/>
            <person name="Walston R.F."/>
            <person name="Allen J.L."/>
        </authorList>
    </citation>
    <scope>NUCLEOTIDE SEQUENCE [LARGE SCALE GENOMIC DNA]</scope>
    <source>
        <strain evidence="2">WasteWater2</strain>
    </source>
</reference>
<evidence type="ECO:0000256" key="1">
    <source>
        <dbReference type="SAM" id="MobiDB-lite"/>
    </source>
</evidence>
<organism evidence="2 3">
    <name type="scientific">Letharia columbiana</name>
    <dbReference type="NCBI Taxonomy" id="112416"/>
    <lineage>
        <taxon>Eukaryota</taxon>
        <taxon>Fungi</taxon>
        <taxon>Dikarya</taxon>
        <taxon>Ascomycota</taxon>
        <taxon>Pezizomycotina</taxon>
        <taxon>Lecanoromycetes</taxon>
        <taxon>OSLEUM clade</taxon>
        <taxon>Lecanoromycetidae</taxon>
        <taxon>Lecanorales</taxon>
        <taxon>Lecanorineae</taxon>
        <taxon>Parmeliaceae</taxon>
        <taxon>Letharia</taxon>
    </lineage>
</organism>
<gene>
    <name evidence="2" type="ORF">HO173_004809</name>
</gene>
<dbReference type="OrthoDB" id="5365112at2759"/>
<feature type="compositionally biased region" description="Low complexity" evidence="1">
    <location>
        <begin position="20"/>
        <end position="38"/>
    </location>
</feature>
<feature type="compositionally biased region" description="Basic and acidic residues" evidence="1">
    <location>
        <begin position="191"/>
        <end position="205"/>
    </location>
</feature>
<dbReference type="RefSeq" id="XP_037166264.1">
    <property type="nucleotide sequence ID" value="XM_037306729.1"/>
</dbReference>
<dbReference type="Proteomes" id="UP000578531">
    <property type="component" value="Unassembled WGS sequence"/>
</dbReference>
<sequence>MSPVEQPQNAAVPRTSATFPQRSTQNSSSSVPRSSTSNQTITGEAFPRRPEHQTKTSGSSWTRLSTHARSKSRQEQARPPSNGALSSPPPKAYAPAPPSNSPATGRRSFQGPVRSESPPPPPPPPKDDWHHPRPRVSSGRTNQYTHHSPSPSQSSLRLVSTQQRQSLPPLQTNVRNNNSRNSAIGSGRTLTPEEKRKSRQLEIERSSIPPQSPARNVPRHVQQVEFEDEEPVMSATSFPGQMWQPSYAHWDE</sequence>
<dbReference type="AlphaFoldDB" id="A0A8H6FY96"/>
<feature type="compositionally biased region" description="Pro residues" evidence="1">
    <location>
        <begin position="87"/>
        <end position="100"/>
    </location>
</feature>
<proteinExistence type="predicted"/>